<dbReference type="EMBL" id="AP019304">
    <property type="protein sequence ID" value="BBH08731.1"/>
    <property type="molecule type" value="Genomic_DNA"/>
</dbReference>
<evidence type="ECO:0000256" key="4">
    <source>
        <dbReference type="ARBA" id="ARBA00022842"/>
    </source>
</evidence>
<evidence type="ECO:0000256" key="5">
    <source>
        <dbReference type="SAM" id="MobiDB-lite"/>
    </source>
</evidence>
<evidence type="ECO:0000256" key="1">
    <source>
        <dbReference type="ARBA" id="ARBA00022603"/>
    </source>
</evidence>
<dbReference type="SUPFAM" id="SSF53335">
    <property type="entry name" value="S-adenosyl-L-methionine-dependent methyltransferases"/>
    <property type="match status" value="1"/>
</dbReference>
<evidence type="ECO:0000313" key="6">
    <source>
        <dbReference type="EMBL" id="BBH08731.1"/>
    </source>
</evidence>
<dbReference type="GO" id="GO:0008168">
    <property type="term" value="F:methyltransferase activity"/>
    <property type="evidence" value="ECO:0007669"/>
    <property type="project" value="UniProtKB-KW"/>
</dbReference>
<protein>
    <submittedName>
        <fullName evidence="6">S-adenosyl-L-methionine-dependent methyltransferases superfamily protein</fullName>
    </submittedName>
</protein>
<organism evidence="6">
    <name type="scientific">Prunus dulcis</name>
    <name type="common">Almond</name>
    <name type="synonym">Amygdalus dulcis</name>
    <dbReference type="NCBI Taxonomy" id="3755"/>
    <lineage>
        <taxon>Eukaryota</taxon>
        <taxon>Viridiplantae</taxon>
        <taxon>Streptophyta</taxon>
        <taxon>Embryophyta</taxon>
        <taxon>Tracheophyta</taxon>
        <taxon>Spermatophyta</taxon>
        <taxon>Magnoliopsida</taxon>
        <taxon>eudicotyledons</taxon>
        <taxon>Gunneridae</taxon>
        <taxon>Pentapetalae</taxon>
        <taxon>rosids</taxon>
        <taxon>fabids</taxon>
        <taxon>Rosales</taxon>
        <taxon>Rosaceae</taxon>
        <taxon>Amygdaloideae</taxon>
        <taxon>Amygdaleae</taxon>
        <taxon>Prunus</taxon>
    </lineage>
</organism>
<feature type="region of interest" description="Disordered" evidence="5">
    <location>
        <begin position="1"/>
        <end position="21"/>
    </location>
</feature>
<name>A0A4Y1RWG0_PRUDU</name>
<dbReference type="Pfam" id="PF03492">
    <property type="entry name" value="Methyltransf_7"/>
    <property type="match status" value="1"/>
</dbReference>
<keyword evidence="4" id="KW-0460">Magnesium</keyword>
<dbReference type="PANTHER" id="PTHR31009">
    <property type="entry name" value="S-ADENOSYL-L-METHIONINE:CARBOXYL METHYLTRANSFERASE FAMILY PROTEIN"/>
    <property type="match status" value="1"/>
</dbReference>
<sequence>MNEKKPPHPNRPIGRERDMARAEKTSDQLCAAYPVRGGDGPSSYAVNSVYQRGAVAAAKEFISKAIEEKLGTEILLSSKTFRIADLGCAVGPNSFFSAENIIEAVQLKYKSQGLNSQTLEFQVFFNDITANDFNKLFRSLPSNRQFYAAGVPGSFYGRLFPNASINLFHSAFAIPWMSQVPKAVMDRNGPAWNKGRIFYSDASDEVVSAYEAQNAEDMERFLHARAQEIVSGGLMVFFIPGRPDGTPHSHTLPNVIYQILGSCLMDLARKGVVDEEKVDSFNIANYLMSSKELENAVERNGRFSIERRENLDHFFAHDTVYKSPQLLASQIRASLEGLFKQQFGDEILDELFELYGKKLEEQQSMVESGKAVVFLLFLDA</sequence>
<dbReference type="InterPro" id="IPR029063">
    <property type="entry name" value="SAM-dependent_MTases_sf"/>
</dbReference>
<proteinExistence type="predicted"/>
<dbReference type="Gene3D" id="3.40.50.150">
    <property type="entry name" value="Vaccinia Virus protein VP39"/>
    <property type="match status" value="1"/>
</dbReference>
<dbReference type="GO" id="GO:0032259">
    <property type="term" value="P:methylation"/>
    <property type="evidence" value="ECO:0007669"/>
    <property type="project" value="UniProtKB-KW"/>
</dbReference>
<dbReference type="Gene3D" id="1.10.1200.270">
    <property type="entry name" value="Methyltransferase, alpha-helical capping domain"/>
    <property type="match status" value="1"/>
</dbReference>
<evidence type="ECO:0000256" key="2">
    <source>
        <dbReference type="ARBA" id="ARBA00022679"/>
    </source>
</evidence>
<dbReference type="InterPro" id="IPR005299">
    <property type="entry name" value="MeTrfase_7"/>
</dbReference>
<gene>
    <name evidence="6" type="ORF">Prudu_021001</name>
</gene>
<reference evidence="6" key="1">
    <citation type="journal article" date="2019" name="Science">
        <title>Mutation of a bHLH transcription factor allowed almond domestication.</title>
        <authorList>
            <person name="Sanchez-Perez R."/>
            <person name="Pavan S."/>
            <person name="Mazzeo R."/>
            <person name="Moldovan C."/>
            <person name="Aiese Cigliano R."/>
            <person name="Del Cueto J."/>
            <person name="Ricciardi F."/>
            <person name="Lotti C."/>
            <person name="Ricciardi L."/>
            <person name="Dicenta F."/>
            <person name="Lopez-Marques R.L."/>
            <person name="Lindberg Moller B."/>
        </authorList>
    </citation>
    <scope>NUCLEOTIDE SEQUENCE</scope>
</reference>
<dbReference type="GO" id="GO:0046872">
    <property type="term" value="F:metal ion binding"/>
    <property type="evidence" value="ECO:0007669"/>
    <property type="project" value="UniProtKB-KW"/>
</dbReference>
<dbReference type="AlphaFoldDB" id="A0A4Y1RWG0"/>
<keyword evidence="1 6" id="KW-0489">Methyltransferase</keyword>
<dbReference type="InterPro" id="IPR042086">
    <property type="entry name" value="MeTrfase_capping"/>
</dbReference>
<keyword evidence="3" id="KW-0479">Metal-binding</keyword>
<evidence type="ECO:0000256" key="3">
    <source>
        <dbReference type="ARBA" id="ARBA00022723"/>
    </source>
</evidence>
<keyword evidence="2 6" id="KW-0808">Transferase</keyword>
<accession>A0A4Y1RWG0</accession>